<dbReference type="GO" id="GO:0000123">
    <property type="term" value="C:histone acetyltransferase complex"/>
    <property type="evidence" value="ECO:0007669"/>
    <property type="project" value="TreeGrafter"/>
</dbReference>
<dbReference type="EC" id="2.3.1.48" evidence="3"/>
<evidence type="ECO:0000313" key="16">
    <source>
        <dbReference type="EMBL" id="OSX69710.1"/>
    </source>
</evidence>
<keyword evidence="4" id="KW-0808">Transferase</keyword>
<organism evidence="16 17">
    <name type="scientific">Porphyra umbilicalis</name>
    <name type="common">Purple laver</name>
    <name type="synonym">Red alga</name>
    <dbReference type="NCBI Taxonomy" id="2786"/>
    <lineage>
        <taxon>Eukaryota</taxon>
        <taxon>Rhodophyta</taxon>
        <taxon>Bangiophyceae</taxon>
        <taxon>Bangiales</taxon>
        <taxon>Bangiaceae</taxon>
        <taxon>Porphyra</taxon>
    </lineage>
</organism>
<reference evidence="16 17" key="1">
    <citation type="submission" date="2017-03" db="EMBL/GenBank/DDBJ databases">
        <title>WGS assembly of Porphyra umbilicalis.</title>
        <authorList>
            <person name="Brawley S.H."/>
            <person name="Blouin N.A."/>
            <person name="Ficko-Blean E."/>
            <person name="Wheeler G.L."/>
            <person name="Lohr M."/>
            <person name="Goodson H.V."/>
            <person name="Jenkins J.W."/>
            <person name="Blaby-Haas C.E."/>
            <person name="Helliwell K.E."/>
            <person name="Chan C."/>
            <person name="Marriage T."/>
            <person name="Bhattacharya D."/>
            <person name="Klein A.S."/>
            <person name="Badis Y."/>
            <person name="Brodie J."/>
            <person name="Cao Y."/>
            <person name="Collen J."/>
            <person name="Dittami S.M."/>
            <person name="Gachon C.M."/>
            <person name="Green B.R."/>
            <person name="Karpowicz S."/>
            <person name="Kim J.W."/>
            <person name="Kudahl U."/>
            <person name="Lin S."/>
            <person name="Michel G."/>
            <person name="Mittag M."/>
            <person name="Olson B.J."/>
            <person name="Pangilinan J."/>
            <person name="Peng Y."/>
            <person name="Qiu H."/>
            <person name="Shu S."/>
            <person name="Singer J.T."/>
            <person name="Smith A.G."/>
            <person name="Sprecher B.N."/>
            <person name="Wagner V."/>
            <person name="Wang W."/>
            <person name="Wang Z.-Y."/>
            <person name="Yan J."/>
            <person name="Yarish C."/>
            <person name="Zoeuner-Riek S."/>
            <person name="Zhuang Y."/>
            <person name="Zou Y."/>
            <person name="Lindquist E.A."/>
            <person name="Grimwood J."/>
            <person name="Barry K."/>
            <person name="Rokhsar D.S."/>
            <person name="Schmutz J."/>
            <person name="Stiller J.W."/>
            <person name="Grossman A.R."/>
            <person name="Prochnik S.E."/>
        </authorList>
    </citation>
    <scope>NUCLEOTIDE SEQUENCE [LARGE SCALE GENOMIC DNA]</scope>
    <source>
        <strain evidence="16">4086291</strain>
    </source>
</reference>
<dbReference type="PRINTS" id="PR00503">
    <property type="entry name" value="BROMODOMAIN"/>
</dbReference>
<dbReference type="InterPro" id="IPR037800">
    <property type="entry name" value="GCN5"/>
</dbReference>
<keyword evidence="8" id="KW-0010">Activator</keyword>
<evidence type="ECO:0000256" key="2">
    <source>
        <dbReference type="ARBA" id="ARBA00008607"/>
    </source>
</evidence>
<dbReference type="Proteomes" id="UP000218209">
    <property type="component" value="Unassembled WGS sequence"/>
</dbReference>
<sequence>MGRGVAGRARAADGHHVGATAAAGAAGASSCPSTLKRGGAVVGSGLGGARAPSSTVPASVPSPMTLSNVLRTAAGKPVVGHVAPGQDVYYLHPQQEVSTSKRPRPAPPGAWTQSTRDILGPDSQHPYVQRWVRMTQLEAEGEFYFRVVTNDASPDALFNLLGLKTVFIKQLPNMPRPYVSRLVFDVKHESLLLMKPTSSPVGVGCAGAGGETVIGGCCYRPFMPQQFAEIAFLAISQTGQDLGYGARLMAHVKERAKRCGLTHLLTCADNNAVPYFKKQGFSKRITLPYELWQGRIKDYEGVLLMECKLHTQVDYLNMPLLLKAQKECLVEKLKEVSLSHVVYPGLDASLLTGGLPLESIPGLAEISGRSGGRGGAMMSTRGGVASGVAPRDPAAQAALRRHLQSVLAQVKAHGSAWPFLEPVNPQETGAVDYYDVIKDPIDLSAIQQKLDDGWFYVTKEIFLADLKRMVDNCRAYNGKTHYVTELACQLERVFLSKL</sequence>
<keyword evidence="10" id="KW-0539">Nucleus</keyword>
<dbReference type="Gene3D" id="1.20.920.10">
    <property type="entry name" value="Bromodomain-like"/>
    <property type="match status" value="1"/>
</dbReference>
<dbReference type="InterPro" id="IPR000182">
    <property type="entry name" value="GNAT_dom"/>
</dbReference>
<keyword evidence="17" id="KW-1185">Reference proteome</keyword>
<evidence type="ECO:0000256" key="12">
    <source>
        <dbReference type="PROSITE-ProRule" id="PRU00035"/>
    </source>
</evidence>
<comment type="subcellular location">
    <subcellularLocation>
        <location evidence="1">Nucleus</location>
    </subcellularLocation>
</comment>
<dbReference type="Pfam" id="PF00439">
    <property type="entry name" value="Bromodomain"/>
    <property type="match status" value="1"/>
</dbReference>
<feature type="domain" description="Bromo" evidence="14">
    <location>
        <begin position="411"/>
        <end position="484"/>
    </location>
</feature>
<dbReference type="InterPro" id="IPR018359">
    <property type="entry name" value="Bromodomain_CS"/>
</dbReference>
<name>A0A1X6NME5_PORUM</name>
<dbReference type="OrthoDB" id="1937912at2759"/>
<evidence type="ECO:0000256" key="4">
    <source>
        <dbReference type="ARBA" id="ARBA00022679"/>
    </source>
</evidence>
<dbReference type="PANTHER" id="PTHR45750">
    <property type="entry name" value="GH11602P"/>
    <property type="match status" value="1"/>
</dbReference>
<dbReference type="Pfam" id="PF00583">
    <property type="entry name" value="Acetyltransf_1"/>
    <property type="match status" value="1"/>
</dbReference>
<evidence type="ECO:0000256" key="13">
    <source>
        <dbReference type="SAM" id="MobiDB-lite"/>
    </source>
</evidence>
<evidence type="ECO:0000313" key="17">
    <source>
        <dbReference type="Proteomes" id="UP000218209"/>
    </source>
</evidence>
<dbReference type="InterPro" id="IPR016181">
    <property type="entry name" value="Acyl_CoA_acyltransferase"/>
</dbReference>
<dbReference type="EMBL" id="KV919432">
    <property type="protein sequence ID" value="OSX69710.1"/>
    <property type="molecule type" value="Genomic_DNA"/>
</dbReference>
<dbReference type="SUPFAM" id="SSF47370">
    <property type="entry name" value="Bromodomain"/>
    <property type="match status" value="1"/>
</dbReference>
<feature type="region of interest" description="Disordered" evidence="13">
    <location>
        <begin position="95"/>
        <end position="122"/>
    </location>
</feature>
<evidence type="ECO:0000259" key="14">
    <source>
        <dbReference type="PROSITE" id="PS50014"/>
    </source>
</evidence>
<keyword evidence="6" id="KW-0805">Transcription regulation</keyword>
<evidence type="ECO:0000256" key="1">
    <source>
        <dbReference type="ARBA" id="ARBA00004123"/>
    </source>
</evidence>
<dbReference type="GO" id="GO:0010484">
    <property type="term" value="F:histone H3 acetyltransferase activity"/>
    <property type="evidence" value="ECO:0007669"/>
    <property type="project" value="TreeGrafter"/>
</dbReference>
<dbReference type="Gene3D" id="3.40.630.30">
    <property type="match status" value="1"/>
</dbReference>
<dbReference type="AlphaFoldDB" id="A0A1X6NME5"/>
<dbReference type="PROSITE" id="PS51257">
    <property type="entry name" value="PROKAR_LIPOPROTEIN"/>
    <property type="match status" value="1"/>
</dbReference>
<dbReference type="SUPFAM" id="SSF55729">
    <property type="entry name" value="Acyl-CoA N-acyltransferases (Nat)"/>
    <property type="match status" value="1"/>
</dbReference>
<dbReference type="PROSITE" id="PS50014">
    <property type="entry name" value="BROMODOMAIN_2"/>
    <property type="match status" value="1"/>
</dbReference>
<dbReference type="GO" id="GO:0045944">
    <property type="term" value="P:positive regulation of transcription by RNA polymerase II"/>
    <property type="evidence" value="ECO:0007669"/>
    <property type="project" value="TreeGrafter"/>
</dbReference>
<dbReference type="PROSITE" id="PS00633">
    <property type="entry name" value="BROMODOMAIN_1"/>
    <property type="match status" value="1"/>
</dbReference>
<dbReference type="InterPro" id="IPR001487">
    <property type="entry name" value="Bromodomain"/>
</dbReference>
<comment type="similarity">
    <text evidence="2">Belongs to the acetyltransferase family. GCN5 subfamily.</text>
</comment>
<evidence type="ECO:0000256" key="10">
    <source>
        <dbReference type="ARBA" id="ARBA00023242"/>
    </source>
</evidence>
<evidence type="ECO:0000259" key="15">
    <source>
        <dbReference type="PROSITE" id="PS51186"/>
    </source>
</evidence>
<dbReference type="PROSITE" id="PS51186">
    <property type="entry name" value="GNAT"/>
    <property type="match status" value="1"/>
</dbReference>
<dbReference type="InterPro" id="IPR036427">
    <property type="entry name" value="Bromodomain-like_sf"/>
</dbReference>
<protein>
    <recommendedName>
        <fullName evidence="3">histone acetyltransferase</fullName>
        <ecNumber evidence="3">2.3.1.48</ecNumber>
    </recommendedName>
</protein>
<dbReference type="SMART" id="SM00297">
    <property type="entry name" value="BROMO"/>
    <property type="match status" value="1"/>
</dbReference>
<keyword evidence="9" id="KW-0804">Transcription</keyword>
<evidence type="ECO:0000256" key="7">
    <source>
        <dbReference type="ARBA" id="ARBA00023117"/>
    </source>
</evidence>
<evidence type="ECO:0000256" key="8">
    <source>
        <dbReference type="ARBA" id="ARBA00023159"/>
    </source>
</evidence>
<evidence type="ECO:0000256" key="11">
    <source>
        <dbReference type="ARBA" id="ARBA00023315"/>
    </source>
</evidence>
<feature type="domain" description="N-acetyltransferase" evidence="15">
    <location>
        <begin position="161"/>
        <end position="310"/>
    </location>
</feature>
<keyword evidence="7 12" id="KW-0103">Bromodomain</keyword>
<dbReference type="CDD" id="cd04301">
    <property type="entry name" value="NAT_SF"/>
    <property type="match status" value="1"/>
</dbReference>
<evidence type="ECO:0000256" key="9">
    <source>
        <dbReference type="ARBA" id="ARBA00023163"/>
    </source>
</evidence>
<keyword evidence="5" id="KW-0156">Chromatin regulator</keyword>
<dbReference type="PANTHER" id="PTHR45750:SF3">
    <property type="entry name" value="HISTONE ACETYLTRANSFERASE"/>
    <property type="match status" value="1"/>
</dbReference>
<evidence type="ECO:0000256" key="3">
    <source>
        <dbReference type="ARBA" id="ARBA00013184"/>
    </source>
</evidence>
<accession>A0A1X6NME5</accession>
<evidence type="ECO:0000256" key="5">
    <source>
        <dbReference type="ARBA" id="ARBA00022853"/>
    </source>
</evidence>
<gene>
    <name evidence="16" type="ORF">BU14_1250s0003</name>
</gene>
<proteinExistence type="inferred from homology"/>
<keyword evidence="11" id="KW-0012">Acyltransferase</keyword>
<evidence type="ECO:0000256" key="6">
    <source>
        <dbReference type="ARBA" id="ARBA00023015"/>
    </source>
</evidence>
<dbReference type="GO" id="GO:0005634">
    <property type="term" value="C:nucleus"/>
    <property type="evidence" value="ECO:0007669"/>
    <property type="project" value="UniProtKB-SubCell"/>
</dbReference>